<dbReference type="EMBL" id="JAEPRB010000085">
    <property type="protein sequence ID" value="KAG2222357.1"/>
    <property type="molecule type" value="Genomic_DNA"/>
</dbReference>
<evidence type="ECO:0000313" key="3">
    <source>
        <dbReference type="Proteomes" id="UP000646827"/>
    </source>
</evidence>
<gene>
    <name evidence="2" type="ORF">INT45_009830</name>
</gene>
<reference evidence="2 3" key="1">
    <citation type="submission" date="2020-12" db="EMBL/GenBank/DDBJ databases">
        <title>Metabolic potential, ecology and presence of endohyphal bacteria is reflected in genomic diversity of Mucoromycotina.</title>
        <authorList>
            <person name="Muszewska A."/>
            <person name="Okrasinska A."/>
            <person name="Steczkiewicz K."/>
            <person name="Drgas O."/>
            <person name="Orlowska M."/>
            <person name="Perlinska-Lenart U."/>
            <person name="Aleksandrzak-Piekarczyk T."/>
            <person name="Szatraj K."/>
            <person name="Zielenkiewicz U."/>
            <person name="Pilsyk S."/>
            <person name="Malc E."/>
            <person name="Mieczkowski P."/>
            <person name="Kruszewska J.S."/>
            <person name="Biernat P."/>
            <person name="Pawlowska J."/>
        </authorList>
    </citation>
    <scope>NUCLEOTIDE SEQUENCE [LARGE SCALE GENOMIC DNA]</scope>
    <source>
        <strain evidence="2 3">CBS 142.35</strain>
    </source>
</reference>
<dbReference type="AlphaFoldDB" id="A0A8H7S5Z4"/>
<accession>A0A8H7S5Z4</accession>
<organism evidence="2 3">
    <name type="scientific">Circinella minor</name>
    <dbReference type="NCBI Taxonomy" id="1195481"/>
    <lineage>
        <taxon>Eukaryota</taxon>
        <taxon>Fungi</taxon>
        <taxon>Fungi incertae sedis</taxon>
        <taxon>Mucoromycota</taxon>
        <taxon>Mucoromycotina</taxon>
        <taxon>Mucoromycetes</taxon>
        <taxon>Mucorales</taxon>
        <taxon>Lichtheimiaceae</taxon>
        <taxon>Circinella</taxon>
    </lineage>
</organism>
<dbReference type="Proteomes" id="UP000646827">
    <property type="component" value="Unassembled WGS sequence"/>
</dbReference>
<evidence type="ECO:0000256" key="1">
    <source>
        <dbReference type="SAM" id="MobiDB-lite"/>
    </source>
</evidence>
<proteinExistence type="predicted"/>
<evidence type="ECO:0000313" key="2">
    <source>
        <dbReference type="EMBL" id="KAG2222357.1"/>
    </source>
</evidence>
<feature type="region of interest" description="Disordered" evidence="1">
    <location>
        <begin position="29"/>
        <end position="57"/>
    </location>
</feature>
<sequence>MLSSSSQGSVQNVDFIQLRYGLYALDNASHQSTSSNSTTSTNSLEKQSARSSIASDLKKKSEGLFDVPKTQNSPSATTSYQAKADYLLLRK</sequence>
<feature type="compositionally biased region" description="Polar residues" evidence="1">
    <location>
        <begin position="44"/>
        <end position="54"/>
    </location>
</feature>
<feature type="compositionally biased region" description="Low complexity" evidence="1">
    <location>
        <begin position="32"/>
        <end position="43"/>
    </location>
</feature>
<protein>
    <submittedName>
        <fullName evidence="2">Uncharacterized protein</fullName>
    </submittedName>
</protein>
<name>A0A8H7S5Z4_9FUNG</name>
<comment type="caution">
    <text evidence="2">The sequence shown here is derived from an EMBL/GenBank/DDBJ whole genome shotgun (WGS) entry which is preliminary data.</text>
</comment>
<keyword evidence="3" id="KW-1185">Reference proteome</keyword>